<evidence type="ECO:0000313" key="5">
    <source>
        <dbReference type="Proteomes" id="UP001596956"/>
    </source>
</evidence>
<feature type="compositionally biased region" description="Basic residues" evidence="1">
    <location>
        <begin position="751"/>
        <end position="760"/>
    </location>
</feature>
<proteinExistence type="predicted"/>
<evidence type="ECO:0000259" key="3">
    <source>
        <dbReference type="Pfam" id="PF14028"/>
    </source>
</evidence>
<feature type="compositionally biased region" description="Low complexity" evidence="1">
    <location>
        <begin position="741"/>
        <end position="750"/>
    </location>
</feature>
<keyword evidence="5" id="KW-1185">Reference proteome</keyword>
<feature type="domain" description="Thiopeptide-type bacteriocin biosynthesis" evidence="3">
    <location>
        <begin position="768"/>
        <end position="1022"/>
    </location>
</feature>
<accession>A0ABW3BA93</accession>
<name>A0ABW3BA93_9ACTN</name>
<reference evidence="5" key="1">
    <citation type="journal article" date="2019" name="Int. J. Syst. Evol. Microbiol.">
        <title>The Global Catalogue of Microorganisms (GCM) 10K type strain sequencing project: providing services to taxonomists for standard genome sequencing and annotation.</title>
        <authorList>
            <consortium name="The Broad Institute Genomics Platform"/>
            <consortium name="The Broad Institute Genome Sequencing Center for Infectious Disease"/>
            <person name="Wu L."/>
            <person name="Ma J."/>
        </authorList>
    </citation>
    <scope>NUCLEOTIDE SEQUENCE [LARGE SCALE GENOMIC DNA]</scope>
    <source>
        <strain evidence="5">CCUG 63369</strain>
    </source>
</reference>
<evidence type="ECO:0000259" key="2">
    <source>
        <dbReference type="Pfam" id="PF04738"/>
    </source>
</evidence>
<dbReference type="Pfam" id="PF04738">
    <property type="entry name" value="Lant_dehydr_N"/>
    <property type="match status" value="1"/>
</dbReference>
<organism evidence="4 5">
    <name type="scientific">Streptomonospora algeriensis</name>
    <dbReference type="NCBI Taxonomy" id="995084"/>
    <lineage>
        <taxon>Bacteria</taxon>
        <taxon>Bacillati</taxon>
        <taxon>Actinomycetota</taxon>
        <taxon>Actinomycetes</taxon>
        <taxon>Streptosporangiales</taxon>
        <taxon>Nocardiopsidaceae</taxon>
        <taxon>Streptomonospora</taxon>
    </lineage>
</organism>
<dbReference type="InterPro" id="IPR006827">
    <property type="entry name" value="Lant_deHydtase_N"/>
</dbReference>
<feature type="region of interest" description="Disordered" evidence="1">
    <location>
        <begin position="741"/>
        <end position="767"/>
    </location>
</feature>
<sequence>MTAGVRFRSHDAALIRLTPHAHGGELPPWPDLTGETTAYVPGWREWLQQVWADEAIVEAIELASPHLVRRVDAVCAGHVFRPRRVRRAVESVVRYLLRMHSRATPFGLFVGVAPMRIGAHTGVRTQAPGSAVARPDSAWLAAVVAELEARPEVLRCLTVVANNLGFARADRWVLPWQQQPSDSDQVRIGEVSIRHTHPVRFALRAARSPVAVADLTDKLAAELPDASREQIERMLATLVAQRVLITDVPPPMEATDPLDHVIERLAATAPGGDHADALSRLQTVRAHLVQYGRASTPRQRRALREAATDQMTAMRAQPEPQLAVDLRVGEAVELPPAVAREAESAAAALVALNPHRSGNPAWSDYHGRFLERYGSGAVVPLTEVTDTESGIGFPAGYRDSPTALPPPAASERDRRLLRLAQQAALGQHREVVLDDRSLHELASETVGDASDVVPHTELRFLLHATSAQKLDQGQFTLSVAGAARQAGTLTGRFLHLLDDPDRERMTRELAHLPGLTPGSRLAQISSPPLAARTHNVARAPAVFPRIPLGAHHTDGSEHIALEDLAVVADDRRLSLVSLSQGCVVEPVMFNAVELRHASQPLARFLCEITTARAASCKPFEWGTAEALPFLPRLRYRRTVLAPARWSVAAVDLPSSDAPWPQWEHAWSRLRHRMGLPGAVFVGEDDRRLRLDLDEPAHQVLLRRHLDQAGHAELIEAPDPGENGWIGGRAHEIVLPMATAHPATATAAPRSRSTRPTRHPGHTPGDSPWLYARLHAQPDRHEDILTTHLPRLLENWCEGPPGAWWFLRYREPDPHLRLRLRLHDASHYGAAVQRLGAWATHLRTLGLLRTLVLDTYYPEVGRYGVGAVMQAAEDVFAADSAAVLTQLAASTRGSARRRAVTAASFVDLAASFTGNHERGMEWLVAHPSPRPEVDPLREARAETLRLADPAHGPAALQALPAGPPMLQEWEHRRSALATYRNRLEESGGPDNDQVLASLLHLHHVRIADIDPEGERACLRLARAAALSWQARREGSTPSPL</sequence>
<dbReference type="InterPro" id="IPR023809">
    <property type="entry name" value="Thiopep_bacteriocin_synth_dom"/>
</dbReference>
<dbReference type="NCBIfam" id="TIGR03891">
    <property type="entry name" value="thiopep_ocin"/>
    <property type="match status" value="1"/>
</dbReference>
<gene>
    <name evidence="4" type="ORF">ACFQZU_00675</name>
</gene>
<dbReference type="Proteomes" id="UP001596956">
    <property type="component" value="Unassembled WGS sequence"/>
</dbReference>
<dbReference type="EMBL" id="JBHTHR010000006">
    <property type="protein sequence ID" value="MFD0799836.1"/>
    <property type="molecule type" value="Genomic_DNA"/>
</dbReference>
<comment type="caution">
    <text evidence="4">The sequence shown here is derived from an EMBL/GenBank/DDBJ whole genome shotgun (WGS) entry which is preliminary data.</text>
</comment>
<protein>
    <submittedName>
        <fullName evidence="4">Lantibiotic dehydratase</fullName>
    </submittedName>
</protein>
<evidence type="ECO:0000313" key="4">
    <source>
        <dbReference type="EMBL" id="MFD0799836.1"/>
    </source>
</evidence>
<dbReference type="Pfam" id="PF14028">
    <property type="entry name" value="Lant_dehydr_C"/>
    <property type="match status" value="1"/>
</dbReference>
<evidence type="ECO:0000256" key="1">
    <source>
        <dbReference type="SAM" id="MobiDB-lite"/>
    </source>
</evidence>
<feature type="domain" description="Lantibiotic dehydratase N-terminal" evidence="2">
    <location>
        <begin position="52"/>
        <end position="701"/>
    </location>
</feature>